<keyword evidence="4" id="KW-1003">Cell membrane</keyword>
<evidence type="ECO:0000256" key="4">
    <source>
        <dbReference type="ARBA" id="ARBA00022475"/>
    </source>
</evidence>
<proteinExistence type="inferred from homology"/>
<evidence type="ECO:0000259" key="14">
    <source>
        <dbReference type="Pfam" id="PF01292"/>
    </source>
</evidence>
<evidence type="ECO:0000256" key="11">
    <source>
        <dbReference type="ARBA" id="ARBA00023136"/>
    </source>
</evidence>
<dbReference type="PANTHER" id="PTHR30529">
    <property type="entry name" value="CYTOCHROME B561"/>
    <property type="match status" value="1"/>
</dbReference>
<comment type="subcellular location">
    <subcellularLocation>
        <location evidence="2">Cell membrane</location>
        <topology evidence="2">Multi-pass membrane protein</topology>
    </subcellularLocation>
</comment>
<evidence type="ECO:0000256" key="7">
    <source>
        <dbReference type="ARBA" id="ARBA00022723"/>
    </source>
</evidence>
<dbReference type="GO" id="GO:0022904">
    <property type="term" value="P:respiratory electron transport chain"/>
    <property type="evidence" value="ECO:0007669"/>
    <property type="project" value="InterPro"/>
</dbReference>
<name>A0A5P2HDD6_9BURK</name>
<dbReference type="SUPFAM" id="SSF81342">
    <property type="entry name" value="Transmembrane di-heme cytochromes"/>
    <property type="match status" value="1"/>
</dbReference>
<comment type="cofactor">
    <cofactor evidence="1">
        <name>heme b</name>
        <dbReference type="ChEBI" id="CHEBI:60344"/>
    </cofactor>
</comment>
<dbReference type="EMBL" id="CP044067">
    <property type="protein sequence ID" value="QET05385.1"/>
    <property type="molecule type" value="Genomic_DNA"/>
</dbReference>
<dbReference type="Proteomes" id="UP000322822">
    <property type="component" value="Chromosome 2"/>
</dbReference>
<feature type="domain" description="Cytochrome b561 bacterial/Ni-hydrogenase" evidence="14">
    <location>
        <begin position="8"/>
        <end position="177"/>
    </location>
</feature>
<evidence type="ECO:0000313" key="16">
    <source>
        <dbReference type="Proteomes" id="UP000322822"/>
    </source>
</evidence>
<keyword evidence="7" id="KW-0479">Metal-binding</keyword>
<dbReference type="RefSeq" id="WP_150375506.1">
    <property type="nucleotide sequence ID" value="NZ_CP044067.1"/>
</dbReference>
<evidence type="ECO:0000256" key="13">
    <source>
        <dbReference type="SAM" id="Phobius"/>
    </source>
</evidence>
<keyword evidence="5" id="KW-0349">Heme</keyword>
<evidence type="ECO:0000256" key="1">
    <source>
        <dbReference type="ARBA" id="ARBA00001970"/>
    </source>
</evidence>
<dbReference type="InterPro" id="IPR016174">
    <property type="entry name" value="Di-haem_cyt_TM"/>
</dbReference>
<feature type="transmembrane region" description="Helical" evidence="13">
    <location>
        <begin position="41"/>
        <end position="64"/>
    </location>
</feature>
<dbReference type="PANTHER" id="PTHR30529:SF6">
    <property type="entry name" value="BLL0291 PROTEIN"/>
    <property type="match status" value="1"/>
</dbReference>
<keyword evidence="6 13" id="KW-0812">Transmembrane</keyword>
<dbReference type="InterPro" id="IPR052168">
    <property type="entry name" value="Cytochrome_b561_oxidase"/>
</dbReference>
<keyword evidence="11 13" id="KW-0472">Membrane</keyword>
<evidence type="ECO:0000256" key="5">
    <source>
        <dbReference type="ARBA" id="ARBA00022617"/>
    </source>
</evidence>
<dbReference type="GO" id="GO:0046872">
    <property type="term" value="F:metal ion binding"/>
    <property type="evidence" value="ECO:0007669"/>
    <property type="project" value="UniProtKB-KW"/>
</dbReference>
<evidence type="ECO:0000256" key="6">
    <source>
        <dbReference type="ARBA" id="ARBA00022692"/>
    </source>
</evidence>
<gene>
    <name evidence="15" type="ORF">FOB72_25570</name>
</gene>
<dbReference type="Pfam" id="PF01292">
    <property type="entry name" value="Ni_hydr_CYTB"/>
    <property type="match status" value="1"/>
</dbReference>
<dbReference type="OrthoDB" id="8536275at2"/>
<keyword evidence="9 13" id="KW-1133">Transmembrane helix</keyword>
<feature type="transmembrane region" description="Helical" evidence="13">
    <location>
        <begin position="143"/>
        <end position="164"/>
    </location>
</feature>
<evidence type="ECO:0000256" key="8">
    <source>
        <dbReference type="ARBA" id="ARBA00022982"/>
    </source>
</evidence>
<feature type="transmembrane region" description="Helical" evidence="13">
    <location>
        <begin position="14"/>
        <end position="34"/>
    </location>
</feature>
<feature type="transmembrane region" description="Helical" evidence="13">
    <location>
        <begin position="84"/>
        <end position="105"/>
    </location>
</feature>
<dbReference type="GO" id="GO:0009055">
    <property type="term" value="F:electron transfer activity"/>
    <property type="evidence" value="ECO:0007669"/>
    <property type="project" value="InterPro"/>
</dbReference>
<evidence type="ECO:0000256" key="12">
    <source>
        <dbReference type="ARBA" id="ARBA00037975"/>
    </source>
</evidence>
<dbReference type="AlphaFoldDB" id="A0A5P2HDD6"/>
<dbReference type="GO" id="GO:0020037">
    <property type="term" value="F:heme binding"/>
    <property type="evidence" value="ECO:0007669"/>
    <property type="project" value="TreeGrafter"/>
</dbReference>
<evidence type="ECO:0000256" key="2">
    <source>
        <dbReference type="ARBA" id="ARBA00004651"/>
    </source>
</evidence>
<keyword evidence="8" id="KW-0249">Electron transport</keyword>
<dbReference type="InterPro" id="IPR011577">
    <property type="entry name" value="Cyt_b561_bac/Ni-Hgenase"/>
</dbReference>
<comment type="similarity">
    <text evidence="12">Belongs to the cytochrome b561 family.</text>
</comment>
<dbReference type="GO" id="GO:0005886">
    <property type="term" value="C:plasma membrane"/>
    <property type="evidence" value="ECO:0007669"/>
    <property type="project" value="UniProtKB-SubCell"/>
</dbReference>
<keyword evidence="10" id="KW-0408">Iron</keyword>
<evidence type="ECO:0000256" key="3">
    <source>
        <dbReference type="ARBA" id="ARBA00022448"/>
    </source>
</evidence>
<protein>
    <submittedName>
        <fullName evidence="15">Cytochrome b</fullName>
    </submittedName>
</protein>
<accession>A0A5P2HDD6</accession>
<dbReference type="Gene3D" id="1.20.950.20">
    <property type="entry name" value="Transmembrane di-heme cytochromes, Chain C"/>
    <property type="match status" value="1"/>
</dbReference>
<keyword evidence="3" id="KW-0813">Transport</keyword>
<evidence type="ECO:0000256" key="10">
    <source>
        <dbReference type="ARBA" id="ARBA00023004"/>
    </source>
</evidence>
<evidence type="ECO:0000256" key="9">
    <source>
        <dbReference type="ARBA" id="ARBA00022989"/>
    </source>
</evidence>
<organism evidence="15 16">
    <name type="scientific">Cupriavidus pauculus</name>
    <dbReference type="NCBI Taxonomy" id="82633"/>
    <lineage>
        <taxon>Bacteria</taxon>
        <taxon>Pseudomonadati</taxon>
        <taxon>Pseudomonadota</taxon>
        <taxon>Betaproteobacteria</taxon>
        <taxon>Burkholderiales</taxon>
        <taxon>Burkholderiaceae</taxon>
        <taxon>Cupriavidus</taxon>
    </lineage>
</organism>
<reference evidence="15 16" key="1">
    <citation type="submission" date="2019-09" db="EMBL/GenBank/DDBJ databases">
        <title>FDA dAtabase for Regulatory Grade micrObial Sequences (FDA-ARGOS): Supporting development and validation of Infectious Disease Dx tests.</title>
        <authorList>
            <person name="Sciortino C."/>
            <person name="Tallon L."/>
            <person name="Sadzewicz L."/>
            <person name="Vavikolanu K."/>
            <person name="Mehta A."/>
            <person name="Aluvathingal J."/>
            <person name="Nadendla S."/>
            <person name="Nandy P."/>
            <person name="Geyer C."/>
            <person name="Yan Y."/>
            <person name="Sichtig H."/>
        </authorList>
    </citation>
    <scope>NUCLEOTIDE SEQUENCE [LARGE SCALE GENOMIC DNA]</scope>
    <source>
        <strain evidence="15 16">FDAARGOS_664</strain>
    </source>
</reference>
<evidence type="ECO:0000313" key="15">
    <source>
        <dbReference type="EMBL" id="QET05385.1"/>
    </source>
</evidence>
<sequence length="180" mass="19518">MSNDVQGFSFVSRALHWVMAVLIVAMLFIGIGMVSTVSDRYTALLTVHRPIGIAIFCLAVLRVINRLTHRPPPLPASLPALQRVAAHASHLALYALMIAMPLVGWGMQSAGSFPIVLFGQTELPPILPHDPHLYAVLRQAHTIGAFALFAVLLLHFAAALYHGLVRRDGVLESMTTGKAQ</sequence>